<proteinExistence type="predicted"/>
<name>A0ABW4U952_9HYPH</name>
<protein>
    <submittedName>
        <fullName evidence="2">Uncharacterized protein</fullName>
    </submittedName>
</protein>
<comment type="caution">
    <text evidence="2">The sequence shown here is derived from an EMBL/GenBank/DDBJ whole genome shotgun (WGS) entry which is preliminary data.</text>
</comment>
<reference evidence="3" key="1">
    <citation type="journal article" date="2019" name="Int. J. Syst. Evol. Microbiol.">
        <title>The Global Catalogue of Microorganisms (GCM) 10K type strain sequencing project: providing services to taxonomists for standard genome sequencing and annotation.</title>
        <authorList>
            <consortium name="The Broad Institute Genomics Platform"/>
            <consortium name="The Broad Institute Genome Sequencing Center for Infectious Disease"/>
            <person name="Wu L."/>
            <person name="Ma J."/>
        </authorList>
    </citation>
    <scope>NUCLEOTIDE SEQUENCE [LARGE SCALE GENOMIC DNA]</scope>
    <source>
        <strain evidence="3">CGMCC 1.16225</strain>
    </source>
</reference>
<gene>
    <name evidence="2" type="ORF">ACFSOZ_07965</name>
</gene>
<keyword evidence="3" id="KW-1185">Reference proteome</keyword>
<organism evidence="2 3">
    <name type="scientific">Mesorhizobium newzealandense</name>
    <dbReference type="NCBI Taxonomy" id="1300302"/>
    <lineage>
        <taxon>Bacteria</taxon>
        <taxon>Pseudomonadati</taxon>
        <taxon>Pseudomonadota</taxon>
        <taxon>Alphaproteobacteria</taxon>
        <taxon>Hyphomicrobiales</taxon>
        <taxon>Phyllobacteriaceae</taxon>
        <taxon>Mesorhizobium</taxon>
    </lineage>
</organism>
<feature type="region of interest" description="Disordered" evidence="1">
    <location>
        <begin position="44"/>
        <end position="63"/>
    </location>
</feature>
<accession>A0ABW4U952</accession>
<sequence>MAARPAAARQSFADFSREAFEMAVLPVREDWSQAWRTLSAQIDPNADADEMSARRLAEASPPI</sequence>
<dbReference type="Proteomes" id="UP001597405">
    <property type="component" value="Unassembled WGS sequence"/>
</dbReference>
<evidence type="ECO:0000313" key="3">
    <source>
        <dbReference type="Proteomes" id="UP001597405"/>
    </source>
</evidence>
<evidence type="ECO:0000256" key="1">
    <source>
        <dbReference type="SAM" id="MobiDB-lite"/>
    </source>
</evidence>
<dbReference type="EMBL" id="JBHUGZ010000006">
    <property type="protein sequence ID" value="MFD1982612.1"/>
    <property type="molecule type" value="Genomic_DNA"/>
</dbReference>
<dbReference type="RefSeq" id="WP_379096088.1">
    <property type="nucleotide sequence ID" value="NZ_JBHUGZ010000006.1"/>
</dbReference>
<evidence type="ECO:0000313" key="2">
    <source>
        <dbReference type="EMBL" id="MFD1982612.1"/>
    </source>
</evidence>